<evidence type="ECO:0000259" key="2">
    <source>
        <dbReference type="Pfam" id="PF04179"/>
    </source>
</evidence>
<evidence type="ECO:0000313" key="4">
    <source>
        <dbReference type="EMBL" id="QLG72213.1"/>
    </source>
</evidence>
<dbReference type="Pfam" id="PF04179">
    <property type="entry name" value="Init_tRNA_PT"/>
    <property type="match status" value="1"/>
</dbReference>
<dbReference type="GO" id="GO:0005737">
    <property type="term" value="C:cytoplasm"/>
    <property type="evidence" value="ECO:0007669"/>
    <property type="project" value="TreeGrafter"/>
</dbReference>
<sequence>MDEGILSSLSDVNKDLKKEYKSFRNRIQSILLDNAFLKKSVIPRFPDFPLVPNERCGLWYCDPSDFTRTSYFKSTDGHVNMWDFSTRRLNFHILPLIEEKNGLIIVDSTRRGKTMPDALSKTVPIWCAVLNTLMVESSPQKVDRQVLFLPPGILTVSECDRISKRIPELVDKLKRIDVIDGKTLYQRFNGRLLRPLWVFPGSPLLQASTDPFTGRIVQEKWETAEDERIIPIVLCTVSYKAQDGVDKRHGFTYVQGAADDHELWSCGLTSQMLWDNLNFLGDPTKSDDSLHTFVRQLVSKKERNIDSSSFSNAFPCINHITRELVLGRVVDGLDIKSEMVRMLAQEYSLVIILSKNVTLSVVNERTSDIIKIYPLQSGCKRSSKDLRGKLPEISSLISNHIRSLKCRDKPILVSCNSATDMSIGVLLSVLCSNYQLDWYLQAPTNVNKIIIRKHLTKLITLLEDRNVNPSRATLNSVNSYLM</sequence>
<keyword evidence="5" id="KW-1185">Reference proteome</keyword>
<dbReference type="InterPro" id="IPR007306">
    <property type="entry name" value="Rit1"/>
</dbReference>
<evidence type="ECO:0000259" key="3">
    <source>
        <dbReference type="Pfam" id="PF17184"/>
    </source>
</evidence>
<dbReference type="PANTHER" id="PTHR31811:SF0">
    <property type="entry name" value="TRNA A64-2'-O-RIBOSYLPHOSPHATE TRANSFERASE"/>
    <property type="match status" value="1"/>
</dbReference>
<feature type="domain" description="Rit1 N-terminal" evidence="3">
    <location>
        <begin position="16"/>
        <end position="298"/>
    </location>
</feature>
<accession>A0A7H9B118</accession>
<dbReference type="EMBL" id="CP058606">
    <property type="protein sequence ID" value="QLG72213.1"/>
    <property type="molecule type" value="Genomic_DNA"/>
</dbReference>
<evidence type="ECO:0008006" key="6">
    <source>
        <dbReference type="Google" id="ProtNLM"/>
    </source>
</evidence>
<dbReference type="GeneID" id="59235911"/>
<dbReference type="GO" id="GO:0019988">
    <property type="term" value="P:charged-tRNA amino acid modification"/>
    <property type="evidence" value="ECO:0007669"/>
    <property type="project" value="InterPro"/>
</dbReference>
<protein>
    <recommendedName>
        <fullName evidence="6">Initiator tRNA phosphoribosyl transferase</fullName>
    </recommendedName>
</protein>
<dbReference type="AlphaFoldDB" id="A0A7H9B118"/>
<dbReference type="PIRSF" id="PIRSF007747">
    <property type="entry name" value="Ribosyl_Ptfrase"/>
    <property type="match status" value="1"/>
</dbReference>
<evidence type="ECO:0000313" key="5">
    <source>
        <dbReference type="Proteomes" id="UP000509704"/>
    </source>
</evidence>
<organism evidence="4 5">
    <name type="scientific">Zygotorulaspora mrakii</name>
    <name type="common">Zygosaccharomyces mrakii</name>
    <dbReference type="NCBI Taxonomy" id="42260"/>
    <lineage>
        <taxon>Eukaryota</taxon>
        <taxon>Fungi</taxon>
        <taxon>Dikarya</taxon>
        <taxon>Ascomycota</taxon>
        <taxon>Saccharomycotina</taxon>
        <taxon>Saccharomycetes</taxon>
        <taxon>Saccharomycetales</taxon>
        <taxon>Saccharomycetaceae</taxon>
        <taxon>Zygotorulaspora</taxon>
    </lineage>
</organism>
<dbReference type="KEGG" id="zmk:HG535_0C05670"/>
<proteinExistence type="predicted"/>
<dbReference type="Proteomes" id="UP000509704">
    <property type="component" value="Chromosome 3"/>
</dbReference>
<dbReference type="GO" id="GO:0043399">
    <property type="term" value="F:tRNA adenosine(64)-2'-O-ribosylphosphate transferase activity"/>
    <property type="evidence" value="ECO:0007669"/>
    <property type="project" value="InterPro"/>
</dbReference>
<evidence type="ECO:0000256" key="1">
    <source>
        <dbReference type="SAM" id="Coils"/>
    </source>
</evidence>
<keyword evidence="1" id="KW-0175">Coiled coil</keyword>
<reference evidence="4 5" key="1">
    <citation type="submission" date="2020-07" db="EMBL/GenBank/DDBJ databases">
        <title>The yeast mating-type switching endonuclease HO is a domesticated member of an unorthodox homing genetic element family.</title>
        <authorList>
            <person name="Coughlan A.Y."/>
            <person name="Lombardi L."/>
            <person name="Braun-Galleani S."/>
            <person name="Martos A.R."/>
            <person name="Galeote V."/>
            <person name="Bigey F."/>
            <person name="Dequin S."/>
            <person name="Byrne K.P."/>
            <person name="Wolfe K.H."/>
        </authorList>
    </citation>
    <scope>NUCLEOTIDE SEQUENCE [LARGE SCALE GENOMIC DNA]</scope>
    <source>
        <strain evidence="4 5">NRRL Y-6702</strain>
    </source>
</reference>
<gene>
    <name evidence="4" type="ORF">HG535_0C05670</name>
</gene>
<dbReference type="OrthoDB" id="45256at2759"/>
<feature type="domain" description="Rit1 DUSP-like" evidence="2">
    <location>
        <begin position="372"/>
        <end position="481"/>
    </location>
</feature>
<dbReference type="RefSeq" id="XP_037143941.1">
    <property type="nucleotide sequence ID" value="XM_037288046.1"/>
</dbReference>
<name>A0A7H9B118_ZYGMR</name>
<feature type="coiled-coil region" evidence="1">
    <location>
        <begin position="6"/>
        <end position="33"/>
    </location>
</feature>
<dbReference type="Pfam" id="PF17184">
    <property type="entry name" value="Rit1_C"/>
    <property type="match status" value="1"/>
</dbReference>
<dbReference type="InterPro" id="IPR033449">
    <property type="entry name" value="Rit1_N"/>
</dbReference>
<dbReference type="PANTHER" id="PTHR31811">
    <property type="entry name" value="TRNA A64-2'-O-RIBOSYLPHOSPHATE TRANSFERASE"/>
    <property type="match status" value="1"/>
</dbReference>
<dbReference type="InterPro" id="IPR033421">
    <property type="entry name" value="Rit1_DUSP-like"/>
</dbReference>